<dbReference type="InterPro" id="IPR011251">
    <property type="entry name" value="Luciferase-like_dom"/>
</dbReference>
<dbReference type="PANTHER" id="PTHR30011">
    <property type="entry name" value="ALKANESULFONATE MONOOXYGENASE-RELATED"/>
    <property type="match status" value="1"/>
</dbReference>
<evidence type="ECO:0000256" key="2">
    <source>
        <dbReference type="ARBA" id="ARBA00022643"/>
    </source>
</evidence>
<dbReference type="NCBIfam" id="TIGR03571">
    <property type="entry name" value="lucif_BA3436"/>
    <property type="match status" value="1"/>
</dbReference>
<evidence type="ECO:0000256" key="1">
    <source>
        <dbReference type="ARBA" id="ARBA00022630"/>
    </source>
</evidence>
<name>A0ABU3BK50_9FLAO</name>
<comment type="caution">
    <text evidence="6">The sequence shown here is derived from an EMBL/GenBank/DDBJ whole genome shotgun (WGS) entry which is preliminary data.</text>
</comment>
<dbReference type="PANTHER" id="PTHR30011:SF16">
    <property type="entry name" value="C2H2 FINGER DOMAIN TRANSCRIPTION FACTOR (EUROFUNG)-RELATED"/>
    <property type="match status" value="1"/>
</dbReference>
<dbReference type="InterPro" id="IPR051260">
    <property type="entry name" value="Diverse_substr_monoxygenases"/>
</dbReference>
<sequence length="307" mass="35095">MNVFKQVARKGKLTLGLVFPIEAYQGSIAKMEHQEQLAKRAEELGFKALWFRDVPFHDPTFGDAGQLYDPWIYMTHIMNQTEKIALATGSIILPLRHPVHTAKSLASLQVLSKGRVLMGVASGDRPNEYPAFQKNLNQKSQLFRDSFGYLKALQADFPRYYSPDFGELNGSIDLVPKYESQTPLFVTGHSGQSLDWIAEHADGWLYYPRDFNFLQQSMQNWQDSLEKTKQPWKPYMQSLYIDLIKDTKAMPKPIHLGFQTGMDYLQSFVKNLENHGVNHVILNLKYSTRPAGEVVEELGELLVPHFA</sequence>
<evidence type="ECO:0000259" key="5">
    <source>
        <dbReference type="Pfam" id="PF00296"/>
    </source>
</evidence>
<dbReference type="InterPro" id="IPR020020">
    <property type="entry name" value="Luciferase-type_oxidoreductase"/>
</dbReference>
<proteinExistence type="predicted"/>
<keyword evidence="1" id="KW-0285">Flavoprotein</keyword>
<dbReference type="Gene3D" id="3.20.20.30">
    <property type="entry name" value="Luciferase-like domain"/>
    <property type="match status" value="1"/>
</dbReference>
<dbReference type="RefSeq" id="WP_311388260.1">
    <property type="nucleotide sequence ID" value="NZ_JAVRHU010000003.1"/>
</dbReference>
<evidence type="ECO:0000256" key="4">
    <source>
        <dbReference type="ARBA" id="ARBA00023033"/>
    </source>
</evidence>
<dbReference type="Pfam" id="PF00296">
    <property type="entry name" value="Bac_luciferase"/>
    <property type="match status" value="1"/>
</dbReference>
<evidence type="ECO:0000256" key="3">
    <source>
        <dbReference type="ARBA" id="ARBA00023002"/>
    </source>
</evidence>
<dbReference type="SUPFAM" id="SSF51679">
    <property type="entry name" value="Bacterial luciferase-like"/>
    <property type="match status" value="1"/>
</dbReference>
<dbReference type="Proteomes" id="UP001250662">
    <property type="component" value="Unassembled WGS sequence"/>
</dbReference>
<accession>A0ABU3BK50</accession>
<evidence type="ECO:0000313" key="7">
    <source>
        <dbReference type="Proteomes" id="UP001250662"/>
    </source>
</evidence>
<keyword evidence="3" id="KW-0560">Oxidoreductase</keyword>
<feature type="domain" description="Luciferase-like" evidence="5">
    <location>
        <begin position="27"/>
        <end position="227"/>
    </location>
</feature>
<dbReference type="EMBL" id="JAVRHU010000003">
    <property type="protein sequence ID" value="MDT0622509.1"/>
    <property type="molecule type" value="Genomic_DNA"/>
</dbReference>
<reference evidence="6 7" key="1">
    <citation type="submission" date="2023-09" db="EMBL/GenBank/DDBJ databases">
        <authorList>
            <person name="Rey-Velasco X."/>
        </authorList>
    </citation>
    <scope>NUCLEOTIDE SEQUENCE [LARGE SCALE GENOMIC DNA]</scope>
    <source>
        <strain evidence="6 7">P007</strain>
    </source>
</reference>
<protein>
    <submittedName>
        <fullName evidence="6">LLM class oxidoreductase</fullName>
    </submittedName>
</protein>
<keyword evidence="2" id="KW-0288">FMN</keyword>
<gene>
    <name evidence="6" type="ORF">RM520_12825</name>
</gene>
<organism evidence="6 7">
    <name type="scientific">Croceitalea vernalis</name>
    <dbReference type="NCBI Taxonomy" id="3075599"/>
    <lineage>
        <taxon>Bacteria</taxon>
        <taxon>Pseudomonadati</taxon>
        <taxon>Bacteroidota</taxon>
        <taxon>Flavobacteriia</taxon>
        <taxon>Flavobacteriales</taxon>
        <taxon>Flavobacteriaceae</taxon>
        <taxon>Croceitalea</taxon>
    </lineage>
</organism>
<keyword evidence="7" id="KW-1185">Reference proteome</keyword>
<dbReference type="InterPro" id="IPR036661">
    <property type="entry name" value="Luciferase-like_sf"/>
</dbReference>
<evidence type="ECO:0000313" key="6">
    <source>
        <dbReference type="EMBL" id="MDT0622509.1"/>
    </source>
</evidence>
<keyword evidence="4" id="KW-0503">Monooxygenase</keyword>